<comment type="catalytic activity">
    <reaction evidence="12">
        <text>K(+)(in) + H(+)(in) = K(+)(out) + H(+)(out)</text>
        <dbReference type="Rhea" id="RHEA:28490"/>
        <dbReference type="ChEBI" id="CHEBI:15378"/>
        <dbReference type="ChEBI" id="CHEBI:29103"/>
    </reaction>
</comment>
<sequence>MRRTIPASHCRSSPLKPSDKAAPTGGALATLTLAALGVVYGDIGTSPLYALKEVFHAGHVPATADNVLGVLSLIFWTMTIIVSLKYVLLILRADNNGEGGLIAMLALATTAVKERPALRRTLMVVGLFGTAIFYGDGVITPAISVLSAVEGLEVAEPGLHAFVLPITLLVLTGLFAVQRFGTGGIGKFFGPITLVWFFVLIALGIPHVLANPAVLVALNPAYAAGFFAQQPLVAFIALGAVVLCVTGGEALYADMGHFGKRPIRIAWYGLVMPALVINYFGQGAMLLKNPQAVENPFYLMAPDWAQLPLVFLATAATVIASQALISAAFSVTKQAIQLGILPRMTVRHTSVKDTGQIYVPFVNWGLYVFIVLAVALFKSSSNLASAYGIAVTLDMTITTVMTFFVIRYGWRYPLSLCLAVTGFFLVIDVTFFLSNMLKLFKGGWFPLVLGIGMFLLMLTWKQGRRLMRNRVRDEAIELNGFLEAIFISPPVRVSGTAVFLVAEEGLTPNALMHNLKHNKVLHEYNLFVTVKHHEVPWIGFNERVSMASLGHDCWQVTLNFGFKNDPDVPEALQLLKGRGVPLDDMDTSYFLSRDTVIPTFGDGMALWREKLFASMHRNAADMADFLNLPSNRIVELGAKVEI</sequence>
<feature type="transmembrane region" description="Helical" evidence="12">
    <location>
        <begin position="383"/>
        <end position="406"/>
    </location>
</feature>
<dbReference type="Proteomes" id="UP000672097">
    <property type="component" value="Unassembled WGS sequence"/>
</dbReference>
<keyword evidence="11 12" id="KW-0472">Membrane</keyword>
<keyword evidence="4 12" id="KW-1003">Cell membrane</keyword>
<feature type="domain" description="K+ potassium transporter C-terminal" evidence="15">
    <location>
        <begin position="494"/>
        <end position="642"/>
    </location>
</feature>
<feature type="transmembrane region" description="Helical" evidence="12">
    <location>
        <begin position="122"/>
        <end position="146"/>
    </location>
</feature>
<dbReference type="EMBL" id="JAGQDG010000001">
    <property type="protein sequence ID" value="MBQ0934428.1"/>
    <property type="molecule type" value="Genomic_DNA"/>
</dbReference>
<feature type="transmembrane region" description="Helical" evidence="12">
    <location>
        <begin position="413"/>
        <end position="437"/>
    </location>
</feature>
<dbReference type="InterPro" id="IPR023051">
    <property type="entry name" value="Kup"/>
</dbReference>
<comment type="function">
    <text evidence="12">Transport of potassium into the cell. Likely operates as a K(+):H(+) symporter.</text>
</comment>
<evidence type="ECO:0000256" key="6">
    <source>
        <dbReference type="ARBA" id="ARBA00022692"/>
    </source>
</evidence>
<comment type="caution">
    <text evidence="16">The sequence shown here is derived from an EMBL/GenBank/DDBJ whole genome shotgun (WGS) entry which is preliminary data.</text>
</comment>
<keyword evidence="6 12" id="KW-0812">Transmembrane</keyword>
<name>A0ABS5DTG2_9BURK</name>
<evidence type="ECO:0000256" key="5">
    <source>
        <dbReference type="ARBA" id="ARBA00022538"/>
    </source>
</evidence>
<feature type="transmembrane region" description="Helical" evidence="12">
    <location>
        <begin position="230"/>
        <end position="253"/>
    </location>
</feature>
<feature type="transmembrane region" description="Helical" evidence="12">
    <location>
        <begin position="158"/>
        <end position="177"/>
    </location>
</feature>
<evidence type="ECO:0000256" key="9">
    <source>
        <dbReference type="ARBA" id="ARBA00022989"/>
    </source>
</evidence>
<dbReference type="InterPro" id="IPR053952">
    <property type="entry name" value="K_trans_C"/>
</dbReference>
<evidence type="ECO:0000256" key="2">
    <source>
        <dbReference type="ARBA" id="ARBA00007019"/>
    </source>
</evidence>
<comment type="subcellular location">
    <subcellularLocation>
        <location evidence="12">Cell membrane</location>
        <topology evidence="12">Multi-pass membrane protein</topology>
    </subcellularLocation>
    <subcellularLocation>
        <location evidence="1">Membrane</location>
        <topology evidence="1">Multi-pass membrane protein</topology>
    </subcellularLocation>
</comment>
<accession>A0ABS5DTG2</accession>
<keyword evidence="10 12" id="KW-0406">Ion transport</keyword>
<keyword evidence="8 12" id="KW-0630">Potassium</keyword>
<feature type="transmembrane region" description="Helical" evidence="12">
    <location>
        <begin position="21"/>
        <end position="41"/>
    </location>
</feature>
<keyword evidence="5 12" id="KW-0633">Potassium transport</keyword>
<feature type="transmembrane region" description="Helical" evidence="12">
    <location>
        <begin position="443"/>
        <end position="460"/>
    </location>
</feature>
<dbReference type="Pfam" id="PF02705">
    <property type="entry name" value="K_trans"/>
    <property type="match status" value="1"/>
</dbReference>
<keyword evidence="9 12" id="KW-1133">Transmembrane helix</keyword>
<feature type="transmembrane region" description="Helical" evidence="12">
    <location>
        <begin position="357"/>
        <end position="377"/>
    </location>
</feature>
<feature type="domain" description="K+ potassium transporter integral membrane" evidence="14">
    <location>
        <begin position="31"/>
        <end position="483"/>
    </location>
</feature>
<dbReference type="PANTHER" id="PTHR30540:SF79">
    <property type="entry name" value="LOW AFFINITY POTASSIUM TRANSPORT SYSTEM PROTEIN KUP"/>
    <property type="match status" value="1"/>
</dbReference>
<keyword evidence="3 12" id="KW-0813">Transport</keyword>
<dbReference type="PANTHER" id="PTHR30540">
    <property type="entry name" value="OSMOTIC STRESS POTASSIUM TRANSPORTER"/>
    <property type="match status" value="1"/>
</dbReference>
<feature type="transmembrane region" description="Helical" evidence="12">
    <location>
        <begin position="189"/>
        <end position="210"/>
    </location>
</feature>
<keyword evidence="17" id="KW-1185">Reference proteome</keyword>
<evidence type="ECO:0000256" key="4">
    <source>
        <dbReference type="ARBA" id="ARBA00022475"/>
    </source>
</evidence>
<dbReference type="InterPro" id="IPR003855">
    <property type="entry name" value="K+_transporter"/>
</dbReference>
<feature type="transmembrane region" description="Helical" evidence="12">
    <location>
        <begin position="307"/>
        <end position="336"/>
    </location>
</feature>
<evidence type="ECO:0000256" key="8">
    <source>
        <dbReference type="ARBA" id="ARBA00022958"/>
    </source>
</evidence>
<reference evidence="16 17" key="1">
    <citation type="submission" date="2021-04" db="EMBL/GenBank/DDBJ databases">
        <title>The genome sequence of type strain Ideonella paludis KCTC 32238.</title>
        <authorList>
            <person name="Liu Y."/>
        </authorList>
    </citation>
    <scope>NUCLEOTIDE SEQUENCE [LARGE SCALE GENOMIC DNA]</scope>
    <source>
        <strain evidence="16 17">KCTC 32238</strain>
    </source>
</reference>
<evidence type="ECO:0000256" key="13">
    <source>
        <dbReference type="SAM" id="MobiDB-lite"/>
    </source>
</evidence>
<dbReference type="RefSeq" id="WP_210806266.1">
    <property type="nucleotide sequence ID" value="NZ_JAGQDG010000001.1"/>
</dbReference>
<proteinExistence type="inferred from homology"/>
<feature type="transmembrane region" description="Helical" evidence="12">
    <location>
        <begin position="265"/>
        <end position="287"/>
    </location>
</feature>
<comment type="similarity">
    <text evidence="2 12">Belongs to the HAK/KUP transporter (TC 2.A.72) family.</text>
</comment>
<dbReference type="InterPro" id="IPR053951">
    <property type="entry name" value="K_trans_N"/>
</dbReference>
<organism evidence="16 17">
    <name type="scientific">Ideonella paludis</name>
    <dbReference type="NCBI Taxonomy" id="1233411"/>
    <lineage>
        <taxon>Bacteria</taxon>
        <taxon>Pseudomonadati</taxon>
        <taxon>Pseudomonadota</taxon>
        <taxon>Betaproteobacteria</taxon>
        <taxon>Burkholderiales</taxon>
        <taxon>Sphaerotilaceae</taxon>
        <taxon>Ideonella</taxon>
    </lineage>
</organism>
<evidence type="ECO:0000256" key="10">
    <source>
        <dbReference type="ARBA" id="ARBA00023065"/>
    </source>
</evidence>
<feature type="region of interest" description="Disordered" evidence="13">
    <location>
        <begin position="1"/>
        <end position="23"/>
    </location>
</feature>
<dbReference type="HAMAP" id="MF_01522">
    <property type="entry name" value="Kup"/>
    <property type="match status" value="1"/>
</dbReference>
<evidence type="ECO:0000256" key="7">
    <source>
        <dbReference type="ARBA" id="ARBA00022847"/>
    </source>
</evidence>
<evidence type="ECO:0000313" key="17">
    <source>
        <dbReference type="Proteomes" id="UP000672097"/>
    </source>
</evidence>
<protein>
    <recommendedName>
        <fullName evidence="12">Probable potassium transport system protein Kup</fullName>
    </recommendedName>
</protein>
<evidence type="ECO:0000256" key="11">
    <source>
        <dbReference type="ARBA" id="ARBA00023136"/>
    </source>
</evidence>
<evidence type="ECO:0000256" key="12">
    <source>
        <dbReference type="HAMAP-Rule" id="MF_01522"/>
    </source>
</evidence>
<feature type="transmembrane region" description="Helical" evidence="12">
    <location>
        <begin position="67"/>
        <end position="88"/>
    </location>
</feature>
<evidence type="ECO:0000313" key="16">
    <source>
        <dbReference type="EMBL" id="MBQ0934428.1"/>
    </source>
</evidence>
<evidence type="ECO:0000259" key="15">
    <source>
        <dbReference type="Pfam" id="PF22776"/>
    </source>
</evidence>
<gene>
    <name evidence="12" type="primary">kup</name>
    <name evidence="16" type="ORF">KAK11_03730</name>
</gene>
<dbReference type="Pfam" id="PF22776">
    <property type="entry name" value="K_trans_C"/>
    <property type="match status" value="1"/>
</dbReference>
<evidence type="ECO:0000256" key="3">
    <source>
        <dbReference type="ARBA" id="ARBA00022448"/>
    </source>
</evidence>
<evidence type="ECO:0000256" key="1">
    <source>
        <dbReference type="ARBA" id="ARBA00004141"/>
    </source>
</evidence>
<keyword evidence="7 12" id="KW-0769">Symport</keyword>
<evidence type="ECO:0000259" key="14">
    <source>
        <dbReference type="Pfam" id="PF02705"/>
    </source>
</evidence>